<gene>
    <name evidence="7" type="ORF">J7561_02210</name>
</gene>
<protein>
    <recommendedName>
        <fullName evidence="3">Regulatory protein RecX</fullName>
    </recommendedName>
</protein>
<comment type="similarity">
    <text evidence="2">Belongs to the RecX family.</text>
</comment>
<dbReference type="InterPro" id="IPR053924">
    <property type="entry name" value="RecX_HTH_2nd"/>
</dbReference>
<dbReference type="Pfam" id="PF21982">
    <property type="entry name" value="RecX_HTH1"/>
    <property type="match status" value="1"/>
</dbReference>
<evidence type="ECO:0000256" key="2">
    <source>
        <dbReference type="ARBA" id="ARBA00009695"/>
    </source>
</evidence>
<evidence type="ECO:0000259" key="5">
    <source>
        <dbReference type="Pfam" id="PF02631"/>
    </source>
</evidence>
<feature type="domain" description="RecX first three-helical" evidence="6">
    <location>
        <begin position="15"/>
        <end position="52"/>
    </location>
</feature>
<name>A0AB35BXP6_9GAMM</name>
<evidence type="ECO:0000313" key="7">
    <source>
        <dbReference type="EMBL" id="MBS7824017.1"/>
    </source>
</evidence>
<dbReference type="InterPro" id="IPR036388">
    <property type="entry name" value="WH-like_DNA-bd_sf"/>
</dbReference>
<evidence type="ECO:0000313" key="8">
    <source>
        <dbReference type="Proteomes" id="UP000680020"/>
    </source>
</evidence>
<dbReference type="Pfam" id="PF02631">
    <property type="entry name" value="RecX_HTH2"/>
    <property type="match status" value="1"/>
</dbReference>
<dbReference type="PANTHER" id="PTHR33602:SF1">
    <property type="entry name" value="REGULATORY PROTEIN RECX FAMILY PROTEIN"/>
    <property type="match status" value="1"/>
</dbReference>
<dbReference type="GO" id="GO:0006282">
    <property type="term" value="P:regulation of DNA repair"/>
    <property type="evidence" value="ECO:0007669"/>
    <property type="project" value="InterPro"/>
</dbReference>
<dbReference type="Gene3D" id="1.10.10.10">
    <property type="entry name" value="Winged helix-like DNA-binding domain superfamily/Winged helix DNA-binding domain"/>
    <property type="match status" value="2"/>
</dbReference>
<proteinExistence type="inferred from homology"/>
<evidence type="ECO:0000256" key="4">
    <source>
        <dbReference type="ARBA" id="ARBA00022490"/>
    </source>
</evidence>
<evidence type="ECO:0000256" key="1">
    <source>
        <dbReference type="ARBA" id="ARBA00004496"/>
    </source>
</evidence>
<dbReference type="GO" id="GO:0005737">
    <property type="term" value="C:cytoplasm"/>
    <property type="evidence" value="ECO:0007669"/>
    <property type="project" value="UniProtKB-SubCell"/>
</dbReference>
<comment type="subcellular location">
    <subcellularLocation>
        <location evidence="1">Cytoplasm</location>
    </subcellularLocation>
</comment>
<dbReference type="InterPro" id="IPR053926">
    <property type="entry name" value="RecX_HTH_1st"/>
</dbReference>
<evidence type="ECO:0000256" key="3">
    <source>
        <dbReference type="ARBA" id="ARBA00018111"/>
    </source>
</evidence>
<feature type="domain" description="RecX second three-helical" evidence="5">
    <location>
        <begin position="61"/>
        <end position="99"/>
    </location>
</feature>
<sequence length="132" mass="15236">MTEHDPAKELRYWQERALNLLMRREHSIVELTQKLTIKGCPEAVLPKVLAYCHEHNYVSLERFAEMFARNQANLGYGPHRITMQLRQHQVPSDLINIALEEADFTAAKAIALRKIGAKPEPKLKAALYRRGF</sequence>
<evidence type="ECO:0000259" key="6">
    <source>
        <dbReference type="Pfam" id="PF21982"/>
    </source>
</evidence>
<dbReference type="PANTHER" id="PTHR33602">
    <property type="entry name" value="REGULATORY PROTEIN RECX FAMILY PROTEIN"/>
    <property type="match status" value="1"/>
</dbReference>
<dbReference type="AlphaFoldDB" id="A0AB35BXP6"/>
<keyword evidence="4" id="KW-0963">Cytoplasm</keyword>
<accession>A0AB35BXP6</accession>
<comment type="caution">
    <text evidence="7">The sequence shown here is derived from an EMBL/GenBank/DDBJ whole genome shotgun (WGS) entry which is preliminary data.</text>
</comment>
<dbReference type="RefSeq" id="WP_063454853.1">
    <property type="nucleotide sequence ID" value="NZ_CP115969.1"/>
</dbReference>
<dbReference type="InterPro" id="IPR003783">
    <property type="entry name" value="Regulatory_RecX"/>
</dbReference>
<reference evidence="7" key="1">
    <citation type="submission" date="2021-03" db="EMBL/GenBank/DDBJ databases">
        <title>Identification and antibiotic profiling of Wohlfahrtiimonas chitiniclastica, an underestimated human pathogen.</title>
        <authorList>
            <person name="Kopf A."/>
            <person name="Bunk B."/>
            <person name="Coldewey S."/>
            <person name="Gunzer F."/>
            <person name="Riedel T."/>
            <person name="Schroettner P."/>
        </authorList>
    </citation>
    <scope>NUCLEOTIDE SEQUENCE</scope>
    <source>
        <strain evidence="7">DSM 100917</strain>
    </source>
</reference>
<organism evidence="7 8">
    <name type="scientific">Wohlfahrtiimonas chitiniclastica</name>
    <dbReference type="NCBI Taxonomy" id="400946"/>
    <lineage>
        <taxon>Bacteria</taxon>
        <taxon>Pseudomonadati</taxon>
        <taxon>Pseudomonadota</taxon>
        <taxon>Gammaproteobacteria</taxon>
        <taxon>Cardiobacteriales</taxon>
        <taxon>Ignatzschineriaceae</taxon>
        <taxon>Wohlfahrtiimonas</taxon>
    </lineage>
</organism>
<dbReference type="Proteomes" id="UP000680020">
    <property type="component" value="Unassembled WGS sequence"/>
</dbReference>
<dbReference type="EMBL" id="JAGIBU010000001">
    <property type="protein sequence ID" value="MBS7824017.1"/>
    <property type="molecule type" value="Genomic_DNA"/>
</dbReference>